<evidence type="ECO:0000256" key="6">
    <source>
        <dbReference type="ARBA" id="ARBA00022771"/>
    </source>
</evidence>
<feature type="compositionally biased region" description="Basic and acidic residues" evidence="9">
    <location>
        <begin position="170"/>
        <end position="187"/>
    </location>
</feature>
<feature type="compositionally biased region" description="Basic and acidic residues" evidence="9">
    <location>
        <begin position="407"/>
        <end position="416"/>
    </location>
</feature>
<proteinExistence type="inferred from homology"/>
<evidence type="ECO:0000256" key="3">
    <source>
        <dbReference type="ARBA" id="ARBA00015071"/>
    </source>
</evidence>
<evidence type="ECO:0000256" key="8">
    <source>
        <dbReference type="ARBA" id="ARBA00023242"/>
    </source>
</evidence>
<keyword evidence="4" id="KW-0479">Metal-binding</keyword>
<comment type="caution">
    <text evidence="10">The sequence shown here is derived from an EMBL/GenBank/DDBJ whole genome shotgun (WGS) entry which is preliminary data.</text>
</comment>
<comment type="similarity">
    <text evidence="2">Belongs to the ZC3H14 family.</text>
</comment>
<dbReference type="FunFam" id="4.10.1000.30:FF:000001">
    <property type="entry name" value="Zinc finger CCCH domain-containing protein 14"/>
    <property type="match status" value="1"/>
</dbReference>
<dbReference type="GO" id="GO:0043488">
    <property type="term" value="P:regulation of mRNA stability"/>
    <property type="evidence" value="ECO:0007669"/>
    <property type="project" value="InterPro"/>
</dbReference>
<dbReference type="GO" id="GO:0008143">
    <property type="term" value="F:poly(A) binding"/>
    <property type="evidence" value="ECO:0007669"/>
    <property type="project" value="InterPro"/>
</dbReference>
<keyword evidence="5" id="KW-0677">Repeat</keyword>
<feature type="region of interest" description="Disordered" evidence="9">
    <location>
        <begin position="828"/>
        <end position="881"/>
    </location>
</feature>
<evidence type="ECO:0000313" key="10">
    <source>
        <dbReference type="EMBL" id="PVD33995.1"/>
    </source>
</evidence>
<dbReference type="Gene3D" id="1.20.1390.10">
    <property type="entry name" value="PWI domain"/>
    <property type="match status" value="1"/>
</dbReference>
<evidence type="ECO:0000256" key="5">
    <source>
        <dbReference type="ARBA" id="ARBA00022737"/>
    </source>
</evidence>
<evidence type="ECO:0000256" key="7">
    <source>
        <dbReference type="ARBA" id="ARBA00022833"/>
    </source>
</evidence>
<dbReference type="AlphaFoldDB" id="A0A2T7PKN2"/>
<dbReference type="InterPro" id="IPR040366">
    <property type="entry name" value="Nab2/ZC3H14"/>
</dbReference>
<evidence type="ECO:0000256" key="1">
    <source>
        <dbReference type="ARBA" id="ARBA00004123"/>
    </source>
</evidence>
<dbReference type="GO" id="GO:0005737">
    <property type="term" value="C:cytoplasm"/>
    <property type="evidence" value="ECO:0007669"/>
    <property type="project" value="TreeGrafter"/>
</dbReference>
<dbReference type="Gene3D" id="4.10.1000.30">
    <property type="match status" value="1"/>
</dbReference>
<sequence>MEIGNEISQKIRSAIKAKLVELGAYVDEELPDYIMVMVANKKSQSQMSMDLNLFLGTNTDKFTSWLHGLLAKLQSLTSVSTLDKSGLPKAGKQKSDQPVDASSSSTSGKSYTKDGDEIDMHKGRKLSSTSEDKPESKKDTRKRKSVDDRKSIEKLKQDDSQNTESSAVLEKAEEPTKRLEIMKDETPLHSLSAGGKIDTFSQAKSEAIQIGLDEDYSELILTETDELAEELEQEAGINLLNKKDDEKQVISQASENGGTLKAKVSTITLAPAGSNRESTPQSPSSLQARPKAVTSPIRQTTSRQIATKVVAPHISELFTRRKRAPISVVGSVSHNTEEEDEAYDPYNPAVGSVASIVKVTARKSSVPLNLQANKSLLLRAINEAEKSVESLRRVAVTPVKPIIRSEEKQKEEERQVKRQSHVISKVSKVSQPNPRLAQKSLRQAIDQPKPSHQTEYPVYIPTRKVHPSPKVNVGERIGLISKSRREEAAKQALATEKKDLARTLAPTKRKLPSSFIITRKREVEPLLSRKKQPSLLPEKVTKHAKLDEAVIDSRVVEYEPDEALSLQEEEKSVVSASSTEATSQGIPEILDDVENDEFILDQEDMDLAENESSTLLEEEDMRDVNVKEKQKDKTRFVVTLDGVDNEQYEKTMEIQTEPQKKSLLEADEEMVPMSQIKDTAPTRISPPKIQPFSINLKDSDEEGEVMQDEEETLPLKKAKMTERCKFWPACVNGAACEYHHPTVHCKTFPLCRFGDKCLYIHPNCRFDSKCVRPDCPFTHSSRRSFVTQIIPRPSVPVMIPLEFSYNVKKMSEDDKYLSEFDKYNIEQDKYESHGHSGKGRSKKEAEQNHHEDPSGHTRKIAQKFMNTAHKEHKPPQTAAKK</sequence>
<protein>
    <recommendedName>
        <fullName evidence="3">Zinc finger CCCH domain-containing protein 14</fullName>
    </recommendedName>
</protein>
<dbReference type="GO" id="GO:0005634">
    <property type="term" value="C:nucleus"/>
    <property type="evidence" value="ECO:0007669"/>
    <property type="project" value="UniProtKB-SubCell"/>
</dbReference>
<name>A0A2T7PKN2_POMCA</name>
<feature type="region of interest" description="Disordered" evidence="9">
    <location>
        <begin position="268"/>
        <end position="300"/>
    </location>
</feature>
<dbReference type="GO" id="GO:0008270">
    <property type="term" value="F:zinc ion binding"/>
    <property type="evidence" value="ECO:0007669"/>
    <property type="project" value="UniProtKB-KW"/>
</dbReference>
<feature type="compositionally biased region" description="Basic and acidic residues" evidence="9">
    <location>
        <begin position="842"/>
        <end position="855"/>
    </location>
</feature>
<feature type="region of interest" description="Disordered" evidence="9">
    <location>
        <begin position="407"/>
        <end position="434"/>
    </location>
</feature>
<keyword evidence="7" id="KW-0862">Zinc</keyword>
<keyword evidence="8" id="KW-0539">Nucleus</keyword>
<evidence type="ECO:0000313" key="11">
    <source>
        <dbReference type="Proteomes" id="UP000245119"/>
    </source>
</evidence>
<feature type="compositionally biased region" description="Basic and acidic residues" evidence="9">
    <location>
        <begin position="145"/>
        <end position="159"/>
    </location>
</feature>
<keyword evidence="6" id="KW-0863">Zinc-finger</keyword>
<reference evidence="10 11" key="1">
    <citation type="submission" date="2018-04" db="EMBL/GenBank/DDBJ databases">
        <title>The genome of golden apple snail Pomacea canaliculata provides insight into stress tolerance and invasive adaptation.</title>
        <authorList>
            <person name="Liu C."/>
            <person name="Liu B."/>
            <person name="Ren Y."/>
            <person name="Zhang Y."/>
            <person name="Wang H."/>
            <person name="Li S."/>
            <person name="Jiang F."/>
            <person name="Yin L."/>
            <person name="Zhang G."/>
            <person name="Qian W."/>
            <person name="Fan W."/>
        </authorList>
    </citation>
    <scope>NUCLEOTIDE SEQUENCE [LARGE SCALE GENOMIC DNA]</scope>
    <source>
        <strain evidence="10">SZHN2017</strain>
        <tissue evidence="10">Muscle</tissue>
    </source>
</reference>
<organism evidence="10 11">
    <name type="scientific">Pomacea canaliculata</name>
    <name type="common">Golden apple snail</name>
    <dbReference type="NCBI Taxonomy" id="400727"/>
    <lineage>
        <taxon>Eukaryota</taxon>
        <taxon>Metazoa</taxon>
        <taxon>Spiralia</taxon>
        <taxon>Lophotrochozoa</taxon>
        <taxon>Mollusca</taxon>
        <taxon>Gastropoda</taxon>
        <taxon>Caenogastropoda</taxon>
        <taxon>Architaenioglossa</taxon>
        <taxon>Ampullarioidea</taxon>
        <taxon>Ampullariidae</taxon>
        <taxon>Pomacea</taxon>
    </lineage>
</organism>
<feature type="compositionally biased region" description="Polar residues" evidence="9">
    <location>
        <begin position="275"/>
        <end position="287"/>
    </location>
</feature>
<dbReference type="Proteomes" id="UP000245119">
    <property type="component" value="Linkage Group LG3"/>
</dbReference>
<dbReference type="STRING" id="400727.A0A2T7PKN2"/>
<evidence type="ECO:0000256" key="2">
    <source>
        <dbReference type="ARBA" id="ARBA00008423"/>
    </source>
</evidence>
<dbReference type="InterPro" id="IPR018792">
    <property type="entry name" value="NUPR1-like"/>
</dbReference>
<keyword evidence="11" id="KW-1185">Reference proteome</keyword>
<feature type="region of interest" description="Disordered" evidence="9">
    <location>
        <begin position="83"/>
        <end position="200"/>
    </location>
</feature>
<evidence type="ECO:0000256" key="4">
    <source>
        <dbReference type="ARBA" id="ARBA00022723"/>
    </source>
</evidence>
<feature type="compositionally biased region" description="Basic and acidic residues" evidence="9">
    <location>
        <begin position="111"/>
        <end position="121"/>
    </location>
</feature>
<comment type="subcellular location">
    <subcellularLocation>
        <location evidence="1">Nucleus</location>
    </subcellularLocation>
</comment>
<dbReference type="PANTHER" id="PTHR14738:SF29">
    <property type="entry name" value="ZINC FINGER CCCH DOMAIN-CONTAINING PROTEIN 14"/>
    <property type="match status" value="1"/>
</dbReference>
<accession>A0A2T7PKN2</accession>
<dbReference type="Pfam" id="PF10195">
    <property type="entry name" value="Phospho_p8"/>
    <property type="match status" value="1"/>
</dbReference>
<evidence type="ECO:0000256" key="9">
    <source>
        <dbReference type="SAM" id="MobiDB-lite"/>
    </source>
</evidence>
<dbReference type="OrthoDB" id="5589010at2759"/>
<gene>
    <name evidence="10" type="ORF">C0Q70_05257</name>
</gene>
<dbReference type="EMBL" id="PZQS01000003">
    <property type="protein sequence ID" value="PVD33995.1"/>
    <property type="molecule type" value="Genomic_DNA"/>
</dbReference>
<dbReference type="PANTHER" id="PTHR14738">
    <property type="entry name" value="ZINC FINGER CCCH DOMAIN-CONTAINING PROTEIN 14"/>
    <property type="match status" value="1"/>
</dbReference>